<gene>
    <name evidence="1" type="ORF">ALMOND_2B028865</name>
</gene>
<dbReference type="InParanoid" id="A0A5E4GMR6"/>
<evidence type="ECO:0000313" key="2">
    <source>
        <dbReference type="Proteomes" id="UP000327085"/>
    </source>
</evidence>
<evidence type="ECO:0000313" key="1">
    <source>
        <dbReference type="EMBL" id="VVA41187.1"/>
    </source>
</evidence>
<name>A0A5E4GMR6_PRUDU</name>
<proteinExistence type="predicted"/>
<dbReference type="AlphaFoldDB" id="A0A5E4GMR6"/>
<accession>A0A5E4GMR6</accession>
<organism evidence="1 2">
    <name type="scientific">Prunus dulcis</name>
    <name type="common">Almond</name>
    <name type="synonym">Amygdalus dulcis</name>
    <dbReference type="NCBI Taxonomy" id="3755"/>
    <lineage>
        <taxon>Eukaryota</taxon>
        <taxon>Viridiplantae</taxon>
        <taxon>Streptophyta</taxon>
        <taxon>Embryophyta</taxon>
        <taxon>Tracheophyta</taxon>
        <taxon>Spermatophyta</taxon>
        <taxon>Magnoliopsida</taxon>
        <taxon>eudicotyledons</taxon>
        <taxon>Gunneridae</taxon>
        <taxon>Pentapetalae</taxon>
        <taxon>rosids</taxon>
        <taxon>fabids</taxon>
        <taxon>Rosales</taxon>
        <taxon>Rosaceae</taxon>
        <taxon>Amygdaloideae</taxon>
        <taxon>Amygdaleae</taxon>
        <taxon>Prunus</taxon>
    </lineage>
</organism>
<dbReference type="Proteomes" id="UP000327085">
    <property type="component" value="Chromosome 1"/>
</dbReference>
<dbReference type="EMBL" id="CABIKO010001203">
    <property type="protein sequence ID" value="VVA41187.1"/>
    <property type="molecule type" value="Genomic_DNA"/>
</dbReference>
<sequence length="54" mass="6301">MVEALVCTSDWLKADEFSFYKEPTKEEFEFYDALENIETQVDTLSQMTKQVGTN</sequence>
<reference evidence="2" key="1">
    <citation type="journal article" date="2020" name="Plant J.">
        <title>Transposons played a major role in the diversification between the closely related almond and peach genomes: results from the almond genome sequence.</title>
        <authorList>
            <person name="Alioto T."/>
            <person name="Alexiou K.G."/>
            <person name="Bardil A."/>
            <person name="Barteri F."/>
            <person name="Castanera R."/>
            <person name="Cruz F."/>
            <person name="Dhingra A."/>
            <person name="Duval H."/>
            <person name="Fernandez I Marti A."/>
            <person name="Frias L."/>
            <person name="Galan B."/>
            <person name="Garcia J.L."/>
            <person name="Howad W."/>
            <person name="Gomez-Garrido J."/>
            <person name="Gut M."/>
            <person name="Julca I."/>
            <person name="Morata J."/>
            <person name="Puigdomenech P."/>
            <person name="Ribeca P."/>
            <person name="Rubio Cabetas M.J."/>
            <person name="Vlasova A."/>
            <person name="Wirthensohn M."/>
            <person name="Garcia-Mas J."/>
            <person name="Gabaldon T."/>
            <person name="Casacuberta J.M."/>
            <person name="Arus P."/>
        </authorList>
    </citation>
    <scope>NUCLEOTIDE SEQUENCE [LARGE SCALE GENOMIC DNA]</scope>
    <source>
        <strain evidence="2">cv. Texas</strain>
    </source>
</reference>
<dbReference type="Gramene" id="VVA41187">
    <property type="protein sequence ID" value="VVA41187"/>
    <property type="gene ID" value="Prudul26B028865"/>
</dbReference>
<protein>
    <submittedName>
        <fullName evidence="1">PREDICTED: zinc finger BED domain-containing</fullName>
    </submittedName>
</protein>